<accession>A0A0H3MZF1</accession>
<proteinExistence type="predicted"/>
<dbReference type="InterPro" id="IPR001173">
    <property type="entry name" value="Glyco_trans_2-like"/>
</dbReference>
<name>A0A0H3MZF1_CLODC</name>
<dbReference type="InterPro" id="IPR019734">
    <property type="entry name" value="TPR_rpt"/>
</dbReference>
<dbReference type="InterPro" id="IPR029044">
    <property type="entry name" value="Nucleotide-diphossugar_trans"/>
</dbReference>
<sequence>MDIEERVRLCFTPFFFYKYTFERKIYMLLSIVMIVKNEEKILEKTLKSLTTLRSSIESELIIVDTGSTDDTINISRKYTENVYFHNWNNDFSSMRNISISYAKGEWLLILDADEILIDSSTIVKFFKDGLDKKFNSASIQLKNLYSYDKKLYGYCSVLRLFKNIDFRYHGKVHEQPIYKNPIFNNVADFEHYGYLFEDEEIRLNKVKRNEKLLFEELKENDNSPYTNYQLGKNFIILGKYHEALYYLEKSYELYSKLESAPGYLITSLVKTYLYLGKHKKCEKLCLKYIKKDMNNIDIYYYIAQAQVDLGKYENSIDSYKRYIYLLDNYEISTQANSLFSDTDTVGLRDEAIITLIKIYYKLEKYESVISEYNNIEDMEKKKNVYFSLFMSLYKLNRFEDIKNYYKEVSNSKIEKNSFYKNIEEVINNIKDDEKEHVYKILCDIEGNYGILNQIRINKCVSIDKCKEILNEEKEIIYAYIIKVAFEDKIDLLDIFYEMEYVWIEKYLKYLLALERSFNLVLYKYIISRPNTSDIKKIRVYKAISKVVLESISLSDEKYKEIFYLYIMYSYKYIRYIYRNLSDFELIKFVCNDLDKFTIEFKHLLDIKNKVNDANEKLEYIHSMRKLLNEYPFYNKIIKILISELEENIKESEEFKDLKDSFIISIENMIETGKINDAKSLVDDYSKTFMDDVKILNIKGILYMFENKLDKADFMLKKALSLDVENEDTIYNIEYLKSLR</sequence>
<dbReference type="SUPFAM" id="SSF48452">
    <property type="entry name" value="TPR-like"/>
    <property type="match status" value="2"/>
</dbReference>
<organism evidence="2 3">
    <name type="scientific">Clostridioides difficile (strain CD196)</name>
    <name type="common">Peptoclostridium difficile</name>
    <dbReference type="NCBI Taxonomy" id="645462"/>
    <lineage>
        <taxon>Bacteria</taxon>
        <taxon>Bacillati</taxon>
        <taxon>Bacillota</taxon>
        <taxon>Clostridia</taxon>
        <taxon>Peptostreptococcales</taxon>
        <taxon>Peptostreptococcaceae</taxon>
        <taxon>Clostridioides</taxon>
    </lineage>
</organism>
<dbReference type="Pfam" id="PF00535">
    <property type="entry name" value="Glycos_transf_2"/>
    <property type="match status" value="1"/>
</dbReference>
<gene>
    <name evidence="2" type="ordered locus">CD196_0254</name>
</gene>
<dbReference type="PANTHER" id="PTHR43630">
    <property type="entry name" value="POLY-BETA-1,6-N-ACETYL-D-GLUCOSAMINE SYNTHASE"/>
    <property type="match status" value="1"/>
</dbReference>
<protein>
    <submittedName>
        <fullName evidence="2">Glycosyltransferase</fullName>
    </submittedName>
</protein>
<dbReference type="SMART" id="SM00028">
    <property type="entry name" value="TPR"/>
    <property type="match status" value="3"/>
</dbReference>
<evidence type="ECO:0000313" key="3">
    <source>
        <dbReference type="Proteomes" id="UP000002068"/>
    </source>
</evidence>
<dbReference type="Gene3D" id="3.90.550.10">
    <property type="entry name" value="Spore Coat Polysaccharide Biosynthesis Protein SpsA, Chain A"/>
    <property type="match status" value="1"/>
</dbReference>
<feature type="domain" description="Glycosyltransferase 2-like" evidence="1">
    <location>
        <begin position="30"/>
        <end position="117"/>
    </location>
</feature>
<dbReference type="InterPro" id="IPR011990">
    <property type="entry name" value="TPR-like_helical_dom_sf"/>
</dbReference>
<dbReference type="Gene3D" id="1.25.40.10">
    <property type="entry name" value="Tetratricopeptide repeat domain"/>
    <property type="match status" value="1"/>
</dbReference>
<dbReference type="EMBL" id="FN538970">
    <property type="protein sequence ID" value="CBA60510.1"/>
    <property type="molecule type" value="Genomic_DNA"/>
</dbReference>
<evidence type="ECO:0000259" key="1">
    <source>
        <dbReference type="Pfam" id="PF00535"/>
    </source>
</evidence>
<dbReference type="Proteomes" id="UP000002068">
    <property type="component" value="Chromosome"/>
</dbReference>
<dbReference type="AlphaFoldDB" id="A0A0H3MZF1"/>
<dbReference type="PANTHER" id="PTHR43630:SF2">
    <property type="entry name" value="GLYCOSYLTRANSFERASE"/>
    <property type="match status" value="1"/>
</dbReference>
<dbReference type="HOGENOM" id="CLU_025119_0_0_9"/>
<evidence type="ECO:0000313" key="2">
    <source>
        <dbReference type="EMBL" id="CBA60510.1"/>
    </source>
</evidence>
<dbReference type="KEGG" id="cdc:CD196_0254"/>
<dbReference type="SUPFAM" id="SSF53448">
    <property type="entry name" value="Nucleotide-diphospho-sugar transferases"/>
    <property type="match status" value="1"/>
</dbReference>
<reference evidence="2 3" key="1">
    <citation type="journal article" date="2009" name="Genome Biol.">
        <title>Comparative genome and phenotypic analysis of Clostridium difficile 027 strains provides insight into the evolution of a hypervirulent bacterium.</title>
        <authorList>
            <person name="Stabler R.A."/>
            <person name="He M."/>
            <person name="Dawson L."/>
            <person name="Martin M."/>
            <person name="Valiente E."/>
            <person name="Corton C."/>
            <person name="Lawley T.D."/>
            <person name="Sebaihia M."/>
            <person name="Quail M.A."/>
            <person name="Rose G."/>
            <person name="Gerding D.N."/>
            <person name="Gibert M."/>
            <person name="Popoff M.R."/>
            <person name="Parkhill J."/>
            <person name="Dougan G."/>
            <person name="Wren B.W."/>
        </authorList>
    </citation>
    <scope>NUCLEOTIDE SEQUENCE [LARGE SCALE GENOMIC DNA]</scope>
    <source>
        <strain evidence="2 3">CD196</strain>
    </source>
</reference>